<dbReference type="PROSITE" id="PS50112">
    <property type="entry name" value="PAS"/>
    <property type="match status" value="1"/>
</dbReference>
<evidence type="ECO:0000259" key="8">
    <source>
        <dbReference type="PROSITE" id="PS50112"/>
    </source>
</evidence>
<evidence type="ECO:0000256" key="3">
    <source>
        <dbReference type="ARBA" id="ARBA00022553"/>
    </source>
</evidence>
<evidence type="ECO:0000313" key="9">
    <source>
        <dbReference type="EMBL" id="MCD1655752.1"/>
    </source>
</evidence>
<name>A0AAE3JIX7_9SPIR</name>
<gene>
    <name evidence="9" type="ORF">K7J14_13730</name>
</gene>
<feature type="modified residue" description="4-aspartylphosphate" evidence="4">
    <location>
        <position position="780"/>
    </location>
</feature>
<dbReference type="Gene3D" id="3.30.450.20">
    <property type="entry name" value="PAS domain"/>
    <property type="match status" value="2"/>
</dbReference>
<dbReference type="CDD" id="cd17546">
    <property type="entry name" value="REC_hyHK_CKI1_RcsC-like"/>
    <property type="match status" value="1"/>
</dbReference>
<dbReference type="InterPro" id="IPR035965">
    <property type="entry name" value="PAS-like_dom_sf"/>
</dbReference>
<dbReference type="AlphaFoldDB" id="A0AAE3JIX7"/>
<feature type="transmembrane region" description="Helical" evidence="5">
    <location>
        <begin position="61"/>
        <end position="82"/>
    </location>
</feature>
<evidence type="ECO:0000256" key="2">
    <source>
        <dbReference type="ARBA" id="ARBA00012438"/>
    </source>
</evidence>
<dbReference type="InterPro" id="IPR001789">
    <property type="entry name" value="Sig_transdc_resp-reg_receiver"/>
</dbReference>
<evidence type="ECO:0000256" key="4">
    <source>
        <dbReference type="PROSITE-ProRule" id="PRU00169"/>
    </source>
</evidence>
<accession>A0AAE3JIX7</accession>
<dbReference type="InterPro" id="IPR004358">
    <property type="entry name" value="Sig_transdc_His_kin-like_C"/>
</dbReference>
<evidence type="ECO:0000259" key="7">
    <source>
        <dbReference type="PROSITE" id="PS50110"/>
    </source>
</evidence>
<dbReference type="SUPFAM" id="SSF47384">
    <property type="entry name" value="Homodimeric domain of signal transducing histidine kinase"/>
    <property type="match status" value="1"/>
</dbReference>
<dbReference type="SMART" id="SM00387">
    <property type="entry name" value="HATPase_c"/>
    <property type="match status" value="1"/>
</dbReference>
<comment type="catalytic activity">
    <reaction evidence="1">
        <text>ATP + protein L-histidine = ADP + protein N-phospho-L-histidine.</text>
        <dbReference type="EC" id="2.7.13.3"/>
    </reaction>
</comment>
<protein>
    <recommendedName>
        <fullName evidence="2">histidine kinase</fullName>
        <ecNumber evidence="2">2.7.13.3</ecNumber>
    </recommendedName>
</protein>
<dbReference type="PROSITE" id="PS50110">
    <property type="entry name" value="RESPONSE_REGULATORY"/>
    <property type="match status" value="1"/>
</dbReference>
<evidence type="ECO:0000256" key="5">
    <source>
        <dbReference type="SAM" id="Phobius"/>
    </source>
</evidence>
<feature type="transmembrane region" description="Helical" evidence="5">
    <location>
        <begin position="178"/>
        <end position="199"/>
    </location>
</feature>
<evidence type="ECO:0000259" key="6">
    <source>
        <dbReference type="PROSITE" id="PS50109"/>
    </source>
</evidence>
<dbReference type="NCBIfam" id="TIGR00229">
    <property type="entry name" value="sensory_box"/>
    <property type="match status" value="1"/>
</dbReference>
<dbReference type="GO" id="GO:0000155">
    <property type="term" value="F:phosphorelay sensor kinase activity"/>
    <property type="evidence" value="ECO:0007669"/>
    <property type="project" value="InterPro"/>
</dbReference>
<dbReference type="InterPro" id="IPR000014">
    <property type="entry name" value="PAS"/>
</dbReference>
<dbReference type="PANTHER" id="PTHR43065:SF42">
    <property type="entry name" value="TWO-COMPONENT SENSOR PPRA"/>
    <property type="match status" value="1"/>
</dbReference>
<dbReference type="SUPFAM" id="SSF52172">
    <property type="entry name" value="CheY-like"/>
    <property type="match status" value="1"/>
</dbReference>
<sequence length="848" mass="93764">MDNWFLLNAALSLVLIAVCAAYNLARPNKLSVHYRLGAFGLSIIPSVAASLFAFSPGNPHSAWLFPLMVLLCWTSVVFYFSFLLDLTSSPRVRFFKYAPSFPVVITLLTLLAPGHIGKIGVSLVFGTLSAVGTFWMLLKWVRSASDFRARRDAEWILMVFSAFSLGLVISFFRSFAGLLWVLSLWYLVLHIIVNMLHLLEEITGQDNLVIMDNVFDIVLILDSTGHVTRMNRRGYQLSGFSSLRVRGSGIEELIIHPELSASRRMQWLIRYCWRDSETGSVRSPSIDAWLTTESGEEIPVDLRVVSLVDLRKRRTGYVISATDMRITRQLMKEISDREYAARGLALSERKFSRMFIFNPSGILIVDLDSSTITDANPAIEEILETPTHSLVGRNLQGIGLEMDGMNIPSLVEKVLMEGSVPEFSARIAIPGKIVRKCRLSAVSFDLNQSRRMLLSVTDVTQQEQMREALTRKQKVETIGVLAGGIAHDFNNILAVILGHIGLAKMRVSEVNARSPIEKAEYACLRAREMTRQLLAFSRGGTPVISVCPLRSLIVDSSMLAVSDTAVACLFDIPQDVWAVRVDRIQFGQVIANLVGNAVEAMDRKGIIEISAENLDLRETSPHRCPLGTDSLPLPRDTYVKIQVKDQGPGIPDEIKPHIFDPFFTTKEKGTGMGLSIVFSVIQNHKGSVWAESAPDGAVFNIIVPADPDFVDGDSSHNPHAVLDGTRVLLMDDDAMVLETAAGMLGSLGYEVTQSRSGEQALALYRQAVKAEKPFAFCVLDQVVPHGMSGSDCAREIRALDPDALLFISSGYSDDPVLARFKDYGFCGVIQKPYTLEELRTALSNVLVT</sequence>
<keyword evidence="5" id="KW-0472">Membrane</keyword>
<dbReference type="SMART" id="SM00388">
    <property type="entry name" value="HisKA"/>
    <property type="match status" value="1"/>
</dbReference>
<dbReference type="InterPro" id="IPR036097">
    <property type="entry name" value="HisK_dim/P_sf"/>
</dbReference>
<evidence type="ECO:0000256" key="1">
    <source>
        <dbReference type="ARBA" id="ARBA00000085"/>
    </source>
</evidence>
<feature type="domain" description="Histidine kinase" evidence="6">
    <location>
        <begin position="484"/>
        <end position="707"/>
    </location>
</feature>
<dbReference type="RefSeq" id="WP_230757494.1">
    <property type="nucleotide sequence ID" value="NZ_JAINWA010000003.1"/>
</dbReference>
<dbReference type="PRINTS" id="PR00344">
    <property type="entry name" value="BCTRLSENSOR"/>
</dbReference>
<evidence type="ECO:0000313" key="10">
    <source>
        <dbReference type="Proteomes" id="UP001198163"/>
    </source>
</evidence>
<feature type="domain" description="PAS" evidence="8">
    <location>
        <begin position="210"/>
        <end position="258"/>
    </location>
</feature>
<dbReference type="Gene3D" id="3.40.50.2300">
    <property type="match status" value="1"/>
</dbReference>
<dbReference type="Pfam" id="PF02518">
    <property type="entry name" value="HATPase_c"/>
    <property type="match status" value="1"/>
</dbReference>
<comment type="caution">
    <text evidence="9">The sequence shown here is derived from an EMBL/GenBank/DDBJ whole genome shotgun (WGS) entry which is preliminary data.</text>
</comment>
<feature type="domain" description="Response regulatory" evidence="7">
    <location>
        <begin position="726"/>
        <end position="846"/>
    </location>
</feature>
<feature type="transmembrane region" description="Helical" evidence="5">
    <location>
        <begin position="36"/>
        <end position="55"/>
    </location>
</feature>
<dbReference type="EMBL" id="JAINWA010000003">
    <property type="protein sequence ID" value="MCD1655752.1"/>
    <property type="molecule type" value="Genomic_DNA"/>
</dbReference>
<proteinExistence type="predicted"/>
<dbReference type="PANTHER" id="PTHR43065">
    <property type="entry name" value="SENSOR HISTIDINE KINASE"/>
    <property type="match status" value="1"/>
</dbReference>
<feature type="transmembrane region" description="Helical" evidence="5">
    <location>
        <begin position="153"/>
        <end position="172"/>
    </location>
</feature>
<dbReference type="SMART" id="SM00091">
    <property type="entry name" value="PAS"/>
    <property type="match status" value="2"/>
</dbReference>
<dbReference type="Gene3D" id="1.10.287.130">
    <property type="match status" value="1"/>
</dbReference>
<dbReference type="Proteomes" id="UP001198163">
    <property type="component" value="Unassembled WGS sequence"/>
</dbReference>
<organism evidence="9 10">
    <name type="scientific">Teretinema zuelzerae</name>
    <dbReference type="NCBI Taxonomy" id="156"/>
    <lineage>
        <taxon>Bacteria</taxon>
        <taxon>Pseudomonadati</taxon>
        <taxon>Spirochaetota</taxon>
        <taxon>Spirochaetia</taxon>
        <taxon>Spirochaetales</taxon>
        <taxon>Treponemataceae</taxon>
        <taxon>Teretinema</taxon>
    </lineage>
</organism>
<feature type="transmembrane region" description="Helical" evidence="5">
    <location>
        <begin position="6"/>
        <end position="24"/>
    </location>
</feature>
<keyword evidence="10" id="KW-1185">Reference proteome</keyword>
<dbReference type="SUPFAM" id="SSF55874">
    <property type="entry name" value="ATPase domain of HSP90 chaperone/DNA topoisomerase II/histidine kinase"/>
    <property type="match status" value="1"/>
</dbReference>
<dbReference type="SUPFAM" id="SSF55785">
    <property type="entry name" value="PYP-like sensor domain (PAS domain)"/>
    <property type="match status" value="2"/>
</dbReference>
<reference evidence="9" key="1">
    <citation type="submission" date="2021-08" db="EMBL/GenBank/DDBJ databases">
        <title>Comparative analyses of Brucepasteria parasyntrophica and Teretinema zuelzerae.</title>
        <authorList>
            <person name="Song Y."/>
            <person name="Brune A."/>
        </authorList>
    </citation>
    <scope>NUCLEOTIDE SEQUENCE</scope>
    <source>
        <strain evidence="9">DSM 1903</strain>
    </source>
</reference>
<dbReference type="SMART" id="SM00448">
    <property type="entry name" value="REC"/>
    <property type="match status" value="1"/>
</dbReference>
<dbReference type="CDD" id="cd00130">
    <property type="entry name" value="PAS"/>
    <property type="match status" value="1"/>
</dbReference>
<dbReference type="InterPro" id="IPR003661">
    <property type="entry name" value="HisK_dim/P_dom"/>
</dbReference>
<dbReference type="CDD" id="cd00075">
    <property type="entry name" value="HATPase"/>
    <property type="match status" value="1"/>
</dbReference>
<keyword evidence="5" id="KW-0812">Transmembrane</keyword>
<dbReference type="InterPro" id="IPR005467">
    <property type="entry name" value="His_kinase_dom"/>
</dbReference>
<dbReference type="Pfam" id="PF13426">
    <property type="entry name" value="PAS_9"/>
    <property type="match status" value="1"/>
</dbReference>
<dbReference type="InterPro" id="IPR011006">
    <property type="entry name" value="CheY-like_superfamily"/>
</dbReference>
<keyword evidence="5" id="KW-1133">Transmembrane helix</keyword>
<feature type="transmembrane region" description="Helical" evidence="5">
    <location>
        <begin position="119"/>
        <end position="141"/>
    </location>
</feature>
<dbReference type="Gene3D" id="3.30.565.10">
    <property type="entry name" value="Histidine kinase-like ATPase, C-terminal domain"/>
    <property type="match status" value="1"/>
</dbReference>
<dbReference type="InterPro" id="IPR003594">
    <property type="entry name" value="HATPase_dom"/>
</dbReference>
<dbReference type="Pfam" id="PF13188">
    <property type="entry name" value="PAS_8"/>
    <property type="match status" value="1"/>
</dbReference>
<dbReference type="Pfam" id="PF00072">
    <property type="entry name" value="Response_reg"/>
    <property type="match status" value="1"/>
</dbReference>
<keyword evidence="3 4" id="KW-0597">Phosphoprotein</keyword>
<dbReference type="CDD" id="cd00082">
    <property type="entry name" value="HisKA"/>
    <property type="match status" value="1"/>
</dbReference>
<dbReference type="PROSITE" id="PS50109">
    <property type="entry name" value="HIS_KIN"/>
    <property type="match status" value="1"/>
</dbReference>
<dbReference type="EC" id="2.7.13.3" evidence="2"/>
<dbReference type="InterPro" id="IPR036890">
    <property type="entry name" value="HATPase_C_sf"/>
</dbReference>